<protein>
    <submittedName>
        <fullName evidence="4">CocE/NonD family hydrolase</fullName>
    </submittedName>
</protein>
<dbReference type="InterPro" id="IPR005674">
    <property type="entry name" value="CocE/Ser_esterase"/>
</dbReference>
<sequence>MTPTLTTVGVPMADGTTLATDVWLPPAEQFGGPRPTLLQRLPYGRGSASAMVLPAPAALAALGYAVVVQDVRGTGDSEGDFVPFHEAADGAATVEWAAAQPFSDGRVCLYGFSYQGYNQLQTAALRPAGLVAVAPMMAPTSPYEFVHEAGARKWDFMVLWAAQLTRLGGDPQRRAGDPHAAEAAAAIGAEPPQWYRHWVGNDQPAGYWDSLTADLEAIDVPAFTVLGYADVFASGTWALAGCLDATVVCGPWAHMPWGSRIGDLELGPEAGPAPAVEGFLAFLDHVFGEGPAPARSTWFEVGGGWHTSAQWPPPAEPLTLHGTSGASGANSRHGSGALVPEPPQAAHPEWFVADPTAPVPGASAAYPDNAALEDRRDVLCWTTGPQDAPLRLAGTPVVSVEVSTPAASLDVFAALCVVDGGVSRQVSAGVRRTTGGRVEVGLSPVGWRLEPGQVLRVEVSASRFPRHDLNPQGADGVLIAPVTLTSLQATLPVVRQEP</sequence>
<keyword evidence="1 4" id="KW-0378">Hydrolase</keyword>
<name>A0A938Y9M8_9ACTN</name>
<dbReference type="Gene3D" id="2.60.120.260">
    <property type="entry name" value="Galactose-binding domain-like"/>
    <property type="match status" value="1"/>
</dbReference>
<dbReference type="GO" id="GO:0008239">
    <property type="term" value="F:dipeptidyl-peptidase activity"/>
    <property type="evidence" value="ECO:0007669"/>
    <property type="project" value="InterPro"/>
</dbReference>
<feature type="compositionally biased region" description="Polar residues" evidence="2">
    <location>
        <begin position="321"/>
        <end position="333"/>
    </location>
</feature>
<organism evidence="4 5">
    <name type="scientific">Nocardioides faecalis</name>
    <dbReference type="NCBI Taxonomy" id="2803858"/>
    <lineage>
        <taxon>Bacteria</taxon>
        <taxon>Bacillati</taxon>
        <taxon>Actinomycetota</taxon>
        <taxon>Actinomycetes</taxon>
        <taxon>Propionibacteriales</taxon>
        <taxon>Nocardioidaceae</taxon>
        <taxon>Nocardioides</taxon>
    </lineage>
</organism>
<feature type="domain" description="Xaa-Pro dipeptidyl-peptidase C-terminal" evidence="3">
    <location>
        <begin position="280"/>
        <end position="488"/>
    </location>
</feature>
<proteinExistence type="predicted"/>
<dbReference type="PANTHER" id="PTHR43056">
    <property type="entry name" value="PEPTIDASE S9 PROLYL OLIGOPEPTIDASE"/>
    <property type="match status" value="1"/>
</dbReference>
<dbReference type="Proteomes" id="UP000663791">
    <property type="component" value="Unassembled WGS sequence"/>
</dbReference>
<dbReference type="InterPro" id="IPR050585">
    <property type="entry name" value="Xaa-Pro_dipeptidyl-ppase/CocE"/>
</dbReference>
<dbReference type="Pfam" id="PF02129">
    <property type="entry name" value="Peptidase_S15"/>
    <property type="match status" value="1"/>
</dbReference>
<dbReference type="InterPro" id="IPR000383">
    <property type="entry name" value="Xaa-Pro-like_dom"/>
</dbReference>
<dbReference type="InterPro" id="IPR013736">
    <property type="entry name" value="Xaa-Pro_dipept_C"/>
</dbReference>
<evidence type="ECO:0000256" key="2">
    <source>
        <dbReference type="SAM" id="MobiDB-lite"/>
    </source>
</evidence>
<evidence type="ECO:0000259" key="3">
    <source>
        <dbReference type="SMART" id="SM00939"/>
    </source>
</evidence>
<accession>A0A938Y9M8</accession>
<dbReference type="Gene3D" id="3.40.50.1820">
    <property type="entry name" value="alpha/beta hydrolase"/>
    <property type="match status" value="1"/>
</dbReference>
<reference evidence="4" key="1">
    <citation type="submission" date="2021-01" db="EMBL/GenBank/DDBJ databases">
        <title>Novel species in genus Nocardioides.</title>
        <authorList>
            <person name="Zhang G."/>
        </authorList>
    </citation>
    <scope>NUCLEOTIDE SEQUENCE</scope>
    <source>
        <strain evidence="4">Zg-536</strain>
    </source>
</reference>
<feature type="region of interest" description="Disordered" evidence="2">
    <location>
        <begin position="310"/>
        <end position="343"/>
    </location>
</feature>
<dbReference type="SUPFAM" id="SSF49785">
    <property type="entry name" value="Galactose-binding domain-like"/>
    <property type="match status" value="1"/>
</dbReference>
<dbReference type="InterPro" id="IPR029058">
    <property type="entry name" value="AB_hydrolase_fold"/>
</dbReference>
<comment type="caution">
    <text evidence="4">The sequence shown here is derived from an EMBL/GenBank/DDBJ whole genome shotgun (WGS) entry which is preliminary data.</text>
</comment>
<dbReference type="InterPro" id="IPR008979">
    <property type="entry name" value="Galactose-bd-like_sf"/>
</dbReference>
<dbReference type="NCBIfam" id="TIGR00976">
    <property type="entry name" value="CocE_NonD"/>
    <property type="match status" value="1"/>
</dbReference>
<evidence type="ECO:0000313" key="5">
    <source>
        <dbReference type="Proteomes" id="UP000663791"/>
    </source>
</evidence>
<dbReference type="Pfam" id="PF08530">
    <property type="entry name" value="PepX_C"/>
    <property type="match status" value="1"/>
</dbReference>
<evidence type="ECO:0000313" key="4">
    <source>
        <dbReference type="EMBL" id="MBM9459996.1"/>
    </source>
</evidence>
<dbReference type="Gene3D" id="1.10.3020.10">
    <property type="entry name" value="alpha-amino acid ester hydrolase ( Helical cap domain)"/>
    <property type="match status" value="1"/>
</dbReference>
<dbReference type="SUPFAM" id="SSF53474">
    <property type="entry name" value="alpha/beta-Hydrolases"/>
    <property type="match status" value="1"/>
</dbReference>
<dbReference type="PANTHER" id="PTHR43056:SF10">
    <property type="entry name" value="COCE_NOND FAMILY, PUTATIVE (AFU_ORTHOLOGUE AFUA_7G00600)-RELATED"/>
    <property type="match status" value="1"/>
</dbReference>
<gene>
    <name evidence="4" type="ORF">JK386_08780</name>
</gene>
<dbReference type="EMBL" id="JAERTX010000006">
    <property type="protein sequence ID" value="MBM9459996.1"/>
    <property type="molecule type" value="Genomic_DNA"/>
</dbReference>
<dbReference type="AlphaFoldDB" id="A0A938Y9M8"/>
<dbReference type="RefSeq" id="WP_205291291.1">
    <property type="nucleotide sequence ID" value="NZ_CP074406.1"/>
</dbReference>
<keyword evidence="5" id="KW-1185">Reference proteome</keyword>
<evidence type="ECO:0000256" key="1">
    <source>
        <dbReference type="ARBA" id="ARBA00022801"/>
    </source>
</evidence>
<dbReference type="SMART" id="SM00939">
    <property type="entry name" value="PepX_C"/>
    <property type="match status" value="1"/>
</dbReference>